<protein>
    <submittedName>
        <fullName evidence="1">Uncharacterized protein</fullName>
    </submittedName>
</protein>
<keyword evidence="2" id="KW-1185">Reference proteome</keyword>
<gene>
    <name evidence="1" type="ORF">E1A91_A11G358500v1</name>
</gene>
<sequence length="125" mass="13474">MEKQIKKRTLRFLRLSATISFSQMMNGDPRVSLCLLISILAPWSVNFSLETSSNFDAGEDEGFRWLLHEGTGVCAGVRGAGVAPGGVYGAMRWGTEARGCCGARNGDDLGFLKPGKEMGLLGLFL</sequence>
<proteinExistence type="predicted"/>
<reference evidence="1 2" key="1">
    <citation type="submission" date="2019-07" db="EMBL/GenBank/DDBJ databases">
        <title>WGS assembly of Gossypium mustelinum.</title>
        <authorList>
            <person name="Chen Z.J."/>
            <person name="Sreedasyam A."/>
            <person name="Ando A."/>
            <person name="Song Q."/>
            <person name="De L."/>
            <person name="Hulse-Kemp A."/>
            <person name="Ding M."/>
            <person name="Ye W."/>
            <person name="Kirkbride R."/>
            <person name="Jenkins J."/>
            <person name="Plott C."/>
            <person name="Lovell J."/>
            <person name="Lin Y.-M."/>
            <person name="Vaughn R."/>
            <person name="Liu B."/>
            <person name="Li W."/>
            <person name="Simpson S."/>
            <person name="Scheffler B."/>
            <person name="Saski C."/>
            <person name="Grover C."/>
            <person name="Hu G."/>
            <person name="Conover J."/>
            <person name="Carlson J."/>
            <person name="Shu S."/>
            <person name="Boston L."/>
            <person name="Williams M."/>
            <person name="Peterson D."/>
            <person name="Mcgee K."/>
            <person name="Jones D."/>
            <person name="Wendel J."/>
            <person name="Stelly D."/>
            <person name="Grimwood J."/>
            <person name="Schmutz J."/>
        </authorList>
    </citation>
    <scope>NUCLEOTIDE SEQUENCE [LARGE SCALE GENOMIC DNA]</scope>
    <source>
        <strain evidence="1">1408120.09</strain>
    </source>
</reference>
<accession>A0A5D2XEX4</accession>
<dbReference type="Proteomes" id="UP000323597">
    <property type="component" value="Chromosome A11"/>
</dbReference>
<dbReference type="EMBL" id="CM017646">
    <property type="protein sequence ID" value="TYJ12535.1"/>
    <property type="molecule type" value="Genomic_DNA"/>
</dbReference>
<dbReference type="AlphaFoldDB" id="A0A5D2XEX4"/>
<organism evidence="1 2">
    <name type="scientific">Gossypium mustelinum</name>
    <name type="common">Cotton</name>
    <name type="synonym">Gossypium caicoense</name>
    <dbReference type="NCBI Taxonomy" id="34275"/>
    <lineage>
        <taxon>Eukaryota</taxon>
        <taxon>Viridiplantae</taxon>
        <taxon>Streptophyta</taxon>
        <taxon>Embryophyta</taxon>
        <taxon>Tracheophyta</taxon>
        <taxon>Spermatophyta</taxon>
        <taxon>Magnoliopsida</taxon>
        <taxon>eudicotyledons</taxon>
        <taxon>Gunneridae</taxon>
        <taxon>Pentapetalae</taxon>
        <taxon>rosids</taxon>
        <taxon>malvids</taxon>
        <taxon>Malvales</taxon>
        <taxon>Malvaceae</taxon>
        <taxon>Malvoideae</taxon>
        <taxon>Gossypium</taxon>
    </lineage>
</organism>
<evidence type="ECO:0000313" key="2">
    <source>
        <dbReference type="Proteomes" id="UP000323597"/>
    </source>
</evidence>
<name>A0A5D2XEX4_GOSMU</name>
<evidence type="ECO:0000313" key="1">
    <source>
        <dbReference type="EMBL" id="TYJ12535.1"/>
    </source>
</evidence>